<accession>W9RDD8</accession>
<evidence type="ECO:0000313" key="2">
    <source>
        <dbReference type="Proteomes" id="UP000030645"/>
    </source>
</evidence>
<organism evidence="1 2">
    <name type="scientific">Morus notabilis</name>
    <dbReference type="NCBI Taxonomy" id="981085"/>
    <lineage>
        <taxon>Eukaryota</taxon>
        <taxon>Viridiplantae</taxon>
        <taxon>Streptophyta</taxon>
        <taxon>Embryophyta</taxon>
        <taxon>Tracheophyta</taxon>
        <taxon>Spermatophyta</taxon>
        <taxon>Magnoliopsida</taxon>
        <taxon>eudicotyledons</taxon>
        <taxon>Gunneridae</taxon>
        <taxon>Pentapetalae</taxon>
        <taxon>rosids</taxon>
        <taxon>fabids</taxon>
        <taxon>Rosales</taxon>
        <taxon>Moraceae</taxon>
        <taxon>Moreae</taxon>
        <taxon>Morus</taxon>
    </lineage>
</organism>
<dbReference type="EMBL" id="KE344525">
    <property type="protein sequence ID" value="EXB66125.1"/>
    <property type="molecule type" value="Genomic_DNA"/>
</dbReference>
<name>W9RDD8_9ROSA</name>
<gene>
    <name evidence="1" type="ORF">L484_002963</name>
</gene>
<proteinExistence type="predicted"/>
<dbReference type="AlphaFoldDB" id="W9RDD8"/>
<protein>
    <submittedName>
        <fullName evidence="1">Uncharacterized protein</fullName>
    </submittedName>
</protein>
<evidence type="ECO:0000313" key="1">
    <source>
        <dbReference type="EMBL" id="EXB66125.1"/>
    </source>
</evidence>
<dbReference type="Proteomes" id="UP000030645">
    <property type="component" value="Unassembled WGS sequence"/>
</dbReference>
<keyword evidence="2" id="KW-1185">Reference proteome</keyword>
<reference evidence="2" key="1">
    <citation type="submission" date="2013-01" db="EMBL/GenBank/DDBJ databases">
        <title>Draft Genome Sequence of a Mulberry Tree, Morus notabilis C.K. Schneid.</title>
        <authorList>
            <person name="He N."/>
            <person name="Zhao S."/>
        </authorList>
    </citation>
    <scope>NUCLEOTIDE SEQUENCE</scope>
</reference>
<sequence>MGPATTFGVVAGPVSRYIKALFALYSLQGKSDNFWCQNGAHQPLYRSSLRNLQLTWDRRQLLVS</sequence>